<dbReference type="RefSeq" id="WP_311332032.1">
    <property type="nucleotide sequence ID" value="NZ_JAVRHZ010000001.1"/>
</dbReference>
<comment type="caution">
    <text evidence="2">The sequence shown here is derived from an EMBL/GenBank/DDBJ whole genome shotgun (WGS) entry which is preliminary data.</text>
</comment>
<keyword evidence="3" id="KW-1185">Reference proteome</keyword>
<reference evidence="2 3" key="1">
    <citation type="submission" date="2023-09" db="EMBL/GenBank/DDBJ databases">
        <authorList>
            <person name="Rey-Velasco X."/>
        </authorList>
    </citation>
    <scope>NUCLEOTIDE SEQUENCE [LARGE SCALE GENOMIC DNA]</scope>
    <source>
        <strain evidence="2 3">W242</strain>
    </source>
</reference>
<dbReference type="Gene3D" id="3.10.620.30">
    <property type="match status" value="1"/>
</dbReference>
<dbReference type="EMBL" id="JAVRHZ010000001">
    <property type="protein sequence ID" value="MDT0555080.1"/>
    <property type="molecule type" value="Genomic_DNA"/>
</dbReference>
<protein>
    <submittedName>
        <fullName evidence="2">Transglutaminase domain-containing protein</fullName>
    </submittedName>
</protein>
<name>A0ABU2YA62_9FLAO</name>
<dbReference type="PANTHER" id="PTHR46333">
    <property type="entry name" value="CYTOKINESIS PROTEIN 3"/>
    <property type="match status" value="1"/>
</dbReference>
<dbReference type="SUPFAM" id="SSF54001">
    <property type="entry name" value="Cysteine proteinases"/>
    <property type="match status" value="1"/>
</dbReference>
<organism evidence="2 3">
    <name type="scientific">Patiriisocius hiemis</name>
    <dbReference type="NCBI Taxonomy" id="3075604"/>
    <lineage>
        <taxon>Bacteria</taxon>
        <taxon>Pseudomonadati</taxon>
        <taxon>Bacteroidota</taxon>
        <taxon>Flavobacteriia</taxon>
        <taxon>Flavobacteriales</taxon>
        <taxon>Flavobacteriaceae</taxon>
        <taxon>Patiriisocius</taxon>
    </lineage>
</organism>
<dbReference type="SMART" id="SM00460">
    <property type="entry name" value="TGc"/>
    <property type="match status" value="1"/>
</dbReference>
<evidence type="ECO:0000259" key="1">
    <source>
        <dbReference type="SMART" id="SM00460"/>
    </source>
</evidence>
<feature type="domain" description="Transglutaminase-like" evidence="1">
    <location>
        <begin position="104"/>
        <end position="171"/>
    </location>
</feature>
<proteinExistence type="predicted"/>
<dbReference type="Proteomes" id="UP001254488">
    <property type="component" value="Unassembled WGS sequence"/>
</dbReference>
<sequence length="315" mass="35898">MNKLFFYLALVTVSISGAQDYQKVDAIVLQYPSKFSSTEKLSEKIATNFSTEEDRVRAIYVWITNNIAYSFSERNRISNSIRFSTEAERLQKLRERQKLQAERTLSTNAAICHGYSTLFKELCDQLGIQSSIISGYSRNSIEEIGKKNDNSNHAWNKVTINGVQYLVDTTWGAGSFSSREFIKDPTDFYYKTPPEVLINIHHPQKKEDALLSDMMSRRDYEVSVLQFGSEAPNHIIISPKNGILSSKDNKETRFTFNSKEPIDWIGYSLNNDAKTVKDISISDNKVSFAINLYQQANKELIIFINGKAVCGYIVK</sequence>
<dbReference type="InterPro" id="IPR038765">
    <property type="entry name" value="Papain-like_cys_pep_sf"/>
</dbReference>
<evidence type="ECO:0000313" key="2">
    <source>
        <dbReference type="EMBL" id="MDT0555080.1"/>
    </source>
</evidence>
<dbReference type="InterPro" id="IPR052557">
    <property type="entry name" value="CAP/Cytokinesis_protein"/>
</dbReference>
<accession>A0ABU2YA62</accession>
<gene>
    <name evidence="2" type="ORF">RM538_03630</name>
</gene>
<dbReference type="PANTHER" id="PTHR46333:SF2">
    <property type="entry name" value="CYTOKINESIS PROTEIN 3"/>
    <property type="match status" value="1"/>
</dbReference>
<dbReference type="Pfam" id="PF01841">
    <property type="entry name" value="Transglut_core"/>
    <property type="match status" value="1"/>
</dbReference>
<evidence type="ECO:0000313" key="3">
    <source>
        <dbReference type="Proteomes" id="UP001254488"/>
    </source>
</evidence>
<dbReference type="InterPro" id="IPR002931">
    <property type="entry name" value="Transglutaminase-like"/>
</dbReference>